<dbReference type="Gene3D" id="3.40.50.300">
    <property type="entry name" value="P-loop containing nucleotide triphosphate hydrolases"/>
    <property type="match status" value="1"/>
</dbReference>
<keyword evidence="1" id="KW-0547">Nucleotide-binding</keyword>
<dbReference type="Pfam" id="PF00350">
    <property type="entry name" value="Dynamin_N"/>
    <property type="match status" value="1"/>
</dbReference>
<dbReference type="GO" id="GO:0016020">
    <property type="term" value="C:membrane"/>
    <property type="evidence" value="ECO:0007669"/>
    <property type="project" value="TreeGrafter"/>
</dbReference>
<protein>
    <recommendedName>
        <fullName evidence="8">Dynamin family protein</fullName>
    </recommendedName>
</protein>
<gene>
    <name evidence="6" type="ORF">K490DRAFT_70374</name>
</gene>
<evidence type="ECO:0000256" key="2">
    <source>
        <dbReference type="ARBA" id="ARBA00023134"/>
    </source>
</evidence>
<dbReference type="InterPro" id="IPR027417">
    <property type="entry name" value="P-loop_NTPase"/>
</dbReference>
<evidence type="ECO:0000256" key="1">
    <source>
        <dbReference type="ARBA" id="ARBA00022741"/>
    </source>
</evidence>
<evidence type="ECO:0000259" key="4">
    <source>
        <dbReference type="PROSITE" id="PS51388"/>
    </source>
</evidence>
<dbReference type="InterPro" id="IPR000375">
    <property type="entry name" value="Dynamin_stalk"/>
</dbReference>
<reference evidence="6" key="1">
    <citation type="journal article" date="2020" name="Stud. Mycol.">
        <title>101 Dothideomycetes genomes: a test case for predicting lifestyles and emergence of pathogens.</title>
        <authorList>
            <person name="Haridas S."/>
            <person name="Albert R."/>
            <person name="Binder M."/>
            <person name="Bloem J."/>
            <person name="Labutti K."/>
            <person name="Salamov A."/>
            <person name="Andreopoulos B."/>
            <person name="Baker S."/>
            <person name="Barry K."/>
            <person name="Bills G."/>
            <person name="Bluhm B."/>
            <person name="Cannon C."/>
            <person name="Castanera R."/>
            <person name="Culley D."/>
            <person name="Daum C."/>
            <person name="Ezra D."/>
            <person name="Gonzalez J."/>
            <person name="Henrissat B."/>
            <person name="Kuo A."/>
            <person name="Liang C."/>
            <person name="Lipzen A."/>
            <person name="Lutzoni F."/>
            <person name="Magnuson J."/>
            <person name="Mondo S."/>
            <person name="Nolan M."/>
            <person name="Ohm R."/>
            <person name="Pangilinan J."/>
            <person name="Park H.-J."/>
            <person name="Ramirez L."/>
            <person name="Alfaro M."/>
            <person name="Sun H."/>
            <person name="Tritt A."/>
            <person name="Yoshinaga Y."/>
            <person name="Zwiers L.-H."/>
            <person name="Turgeon B."/>
            <person name="Goodwin S."/>
            <person name="Spatafora J."/>
            <person name="Crous P."/>
            <person name="Grigoriev I."/>
        </authorList>
    </citation>
    <scope>NUCLEOTIDE SEQUENCE</scope>
    <source>
        <strain evidence="6">CBS 121410</strain>
    </source>
</reference>
<dbReference type="InterPro" id="IPR045063">
    <property type="entry name" value="Dynamin_N"/>
</dbReference>
<dbReference type="EMBL" id="ML978711">
    <property type="protein sequence ID" value="KAF2091553.1"/>
    <property type="molecule type" value="Genomic_DNA"/>
</dbReference>
<comment type="caution">
    <text evidence="6">The sequence shown here is derived from an EMBL/GenBank/DDBJ whole genome shotgun (WGS) entry which is preliminary data.</text>
</comment>
<feature type="domain" description="GED" evidence="4">
    <location>
        <begin position="646"/>
        <end position="738"/>
    </location>
</feature>
<dbReference type="GO" id="GO:0000266">
    <property type="term" value="P:mitochondrial fission"/>
    <property type="evidence" value="ECO:0007669"/>
    <property type="project" value="TreeGrafter"/>
</dbReference>
<keyword evidence="2" id="KW-0342">GTP-binding</keyword>
<dbReference type="SMART" id="SM00053">
    <property type="entry name" value="DYNc"/>
    <property type="match status" value="1"/>
</dbReference>
<dbReference type="GO" id="GO:0003924">
    <property type="term" value="F:GTPase activity"/>
    <property type="evidence" value="ECO:0007669"/>
    <property type="project" value="InterPro"/>
</dbReference>
<evidence type="ECO:0000259" key="5">
    <source>
        <dbReference type="PROSITE" id="PS51718"/>
    </source>
</evidence>
<dbReference type="GO" id="GO:0048312">
    <property type="term" value="P:intracellular distribution of mitochondria"/>
    <property type="evidence" value="ECO:0007669"/>
    <property type="project" value="TreeGrafter"/>
</dbReference>
<dbReference type="Pfam" id="PF01031">
    <property type="entry name" value="Dynamin_M"/>
    <property type="match status" value="1"/>
</dbReference>
<dbReference type="SUPFAM" id="SSF52540">
    <property type="entry name" value="P-loop containing nucleoside triphosphate hydrolases"/>
    <property type="match status" value="1"/>
</dbReference>
<feature type="region of interest" description="Disordered" evidence="3">
    <location>
        <begin position="453"/>
        <end position="473"/>
    </location>
</feature>
<accession>A0A9P4I1Z8</accession>
<dbReference type="AlphaFoldDB" id="A0A9P4I1Z8"/>
<dbReference type="GO" id="GO:0006897">
    <property type="term" value="P:endocytosis"/>
    <property type="evidence" value="ECO:0007669"/>
    <property type="project" value="TreeGrafter"/>
</dbReference>
<organism evidence="6 7">
    <name type="scientific">Saccharata proteae CBS 121410</name>
    <dbReference type="NCBI Taxonomy" id="1314787"/>
    <lineage>
        <taxon>Eukaryota</taxon>
        <taxon>Fungi</taxon>
        <taxon>Dikarya</taxon>
        <taxon>Ascomycota</taxon>
        <taxon>Pezizomycotina</taxon>
        <taxon>Dothideomycetes</taxon>
        <taxon>Dothideomycetes incertae sedis</taxon>
        <taxon>Botryosphaeriales</taxon>
        <taxon>Saccharataceae</taxon>
        <taxon>Saccharata</taxon>
    </lineage>
</organism>
<dbReference type="Proteomes" id="UP000799776">
    <property type="component" value="Unassembled WGS sequence"/>
</dbReference>
<sequence>MASVNPDLQPFTDTEYEPSSLDALQSDEMRTLMNAVDKLRHVGLGTVLQLPQLVVCGDQSSGKSSVLEAITEIPFPRKENLCTRFATEIIMRRAIKESISTKIIPDKTRPAEEQRKLKEFRNSISGFAELPALMEEATNLMGLGATGDGGPRAFSRDVLSIEITGPGLSQLTLVDMPGLIHAENKSQSKEDVELIRNLVDDYIANQRTIILAVVSAKNDYANQIILKKAREFDAKGSRTLGIITKPDFLDADSENENSWIELAKNRDIYFELGWHILKNRSDKEVAKSFEDRNRSEAIFFSKGRYRYLDRDTLGIEALRVRLSQLLFGHLKRELPSLQREIQDRHKEAKQRLQLLGGARSTTKDMRRFLMSLSMEFQIIVNAAVEGHYAHGFFDSVDTTKALDHQQNMKRVRAIVQHLNLQFARQMELLGAKYKIEEENEPPESLREKREKLKKLDGPEEVGSALDDSYSNPEHKQIPMMKEKALSWVRNVLMRSRGRELPGNFNPMLISELFWEQSGGWESLAKAHIENVAHVCDRFVRHMLDSITAHDASARLQKFCVDDALKDRLSRAHDELNKIIEDKSRPPMTYNHYYTDTVKKMRNKKIASMLRGVVDGQKDDDGMVDGEKFILSLENDSLDPDMDRFSAQDALDCQIAYYKDELKYFIAAVTKRVVERYLIHNLAEDTISPMMLEDMTDDEVKLVASEPESTAMERRYLLNTLQSLEAGKNAFKNAIGLLY</sequence>
<keyword evidence="7" id="KW-1185">Reference proteome</keyword>
<evidence type="ECO:0000313" key="7">
    <source>
        <dbReference type="Proteomes" id="UP000799776"/>
    </source>
</evidence>
<feature type="domain" description="Dynamin-type G" evidence="5">
    <location>
        <begin position="47"/>
        <end position="335"/>
    </location>
</feature>
<dbReference type="PRINTS" id="PR00195">
    <property type="entry name" value="DYNAMIN"/>
</dbReference>
<dbReference type="GO" id="GO:0005874">
    <property type="term" value="C:microtubule"/>
    <property type="evidence" value="ECO:0007669"/>
    <property type="project" value="TreeGrafter"/>
</dbReference>
<dbReference type="InterPro" id="IPR030381">
    <property type="entry name" value="G_DYNAMIN_dom"/>
</dbReference>
<dbReference type="PROSITE" id="PS51718">
    <property type="entry name" value="G_DYNAMIN_2"/>
    <property type="match status" value="1"/>
</dbReference>
<evidence type="ECO:0008006" key="8">
    <source>
        <dbReference type="Google" id="ProtNLM"/>
    </source>
</evidence>
<evidence type="ECO:0000256" key="3">
    <source>
        <dbReference type="SAM" id="MobiDB-lite"/>
    </source>
</evidence>
<dbReference type="GO" id="GO:0005739">
    <property type="term" value="C:mitochondrion"/>
    <property type="evidence" value="ECO:0007669"/>
    <property type="project" value="TreeGrafter"/>
</dbReference>
<name>A0A9P4I1Z8_9PEZI</name>
<dbReference type="GO" id="GO:0016559">
    <property type="term" value="P:peroxisome fission"/>
    <property type="evidence" value="ECO:0007669"/>
    <property type="project" value="TreeGrafter"/>
</dbReference>
<dbReference type="InterPro" id="IPR022812">
    <property type="entry name" value="Dynamin"/>
</dbReference>
<dbReference type="CDD" id="cd08771">
    <property type="entry name" value="DLP_1"/>
    <property type="match status" value="1"/>
</dbReference>
<dbReference type="PANTHER" id="PTHR11566:SF66">
    <property type="entry name" value="INTERFERON-INDUCED GTP-BINDING PROTEIN MX"/>
    <property type="match status" value="1"/>
</dbReference>
<proteinExistence type="predicted"/>
<evidence type="ECO:0000313" key="6">
    <source>
        <dbReference type="EMBL" id="KAF2091553.1"/>
    </source>
</evidence>
<dbReference type="GO" id="GO:0005525">
    <property type="term" value="F:GTP binding"/>
    <property type="evidence" value="ECO:0007669"/>
    <property type="project" value="InterPro"/>
</dbReference>
<dbReference type="FunFam" id="3.40.50.300:FF:001425">
    <property type="entry name" value="Dynamin GTPase, putative"/>
    <property type="match status" value="1"/>
</dbReference>
<dbReference type="InterPro" id="IPR020850">
    <property type="entry name" value="GED_dom"/>
</dbReference>
<dbReference type="GO" id="GO:0008017">
    <property type="term" value="F:microtubule binding"/>
    <property type="evidence" value="ECO:0007669"/>
    <property type="project" value="TreeGrafter"/>
</dbReference>
<dbReference type="PROSITE" id="PS51388">
    <property type="entry name" value="GED"/>
    <property type="match status" value="1"/>
</dbReference>
<dbReference type="OrthoDB" id="415706at2759"/>
<dbReference type="PANTHER" id="PTHR11566">
    <property type="entry name" value="DYNAMIN"/>
    <property type="match status" value="1"/>
</dbReference>
<dbReference type="InterPro" id="IPR001401">
    <property type="entry name" value="Dynamin_GTPase"/>
</dbReference>